<dbReference type="PRINTS" id="PR00400">
    <property type="entry name" value="TETREPRESSOR"/>
</dbReference>
<evidence type="ECO:0000256" key="3">
    <source>
        <dbReference type="ARBA" id="ARBA00023015"/>
    </source>
</evidence>
<dbReference type="InterPro" id="IPR036271">
    <property type="entry name" value="Tet_transcr_reg_TetR-rel_C_sf"/>
</dbReference>
<comment type="function">
    <text evidence="1">TetR is the repressor of the tetracycline resistance element; its N-terminal region forms a helix-turn-helix structure and binds DNA. Binding of tetracycline to TetR reduces the repressor affinity for the tetracycline resistance gene (tetA) promoter operator sites.</text>
</comment>
<dbReference type="PROSITE" id="PS50977">
    <property type="entry name" value="HTH_TETR_2"/>
    <property type="match status" value="1"/>
</dbReference>
<dbReference type="Pfam" id="PF02909">
    <property type="entry name" value="TetR_C_1"/>
    <property type="match status" value="1"/>
</dbReference>
<feature type="domain" description="HTH tetR-type" evidence="7">
    <location>
        <begin position="14"/>
        <end position="74"/>
    </location>
</feature>
<organism evidence="8 9">
    <name type="scientific">Pendulispora brunnea</name>
    <dbReference type="NCBI Taxonomy" id="2905690"/>
    <lineage>
        <taxon>Bacteria</taxon>
        <taxon>Pseudomonadati</taxon>
        <taxon>Myxococcota</taxon>
        <taxon>Myxococcia</taxon>
        <taxon>Myxococcales</taxon>
        <taxon>Sorangiineae</taxon>
        <taxon>Pendulisporaceae</taxon>
        <taxon>Pendulispora</taxon>
    </lineage>
</organism>
<feature type="DNA-binding region" description="H-T-H motif" evidence="6">
    <location>
        <begin position="37"/>
        <end position="56"/>
    </location>
</feature>
<evidence type="ECO:0000313" key="9">
    <source>
        <dbReference type="Proteomes" id="UP001379533"/>
    </source>
</evidence>
<dbReference type="Pfam" id="PF00440">
    <property type="entry name" value="TetR_N"/>
    <property type="match status" value="1"/>
</dbReference>
<protein>
    <submittedName>
        <fullName evidence="8">TetR family transcriptional regulator</fullName>
    </submittedName>
</protein>
<evidence type="ECO:0000256" key="2">
    <source>
        <dbReference type="ARBA" id="ARBA00022491"/>
    </source>
</evidence>
<keyword evidence="5" id="KW-0804">Transcription</keyword>
<evidence type="ECO:0000256" key="6">
    <source>
        <dbReference type="PROSITE-ProRule" id="PRU00335"/>
    </source>
</evidence>
<dbReference type="InterPro" id="IPR050109">
    <property type="entry name" value="HTH-type_TetR-like_transc_reg"/>
</dbReference>
<dbReference type="InterPro" id="IPR001647">
    <property type="entry name" value="HTH_TetR"/>
</dbReference>
<keyword evidence="2" id="KW-0678">Repressor</keyword>
<keyword evidence="4 6" id="KW-0238">DNA-binding</keyword>
<dbReference type="InterPro" id="IPR009057">
    <property type="entry name" value="Homeodomain-like_sf"/>
</dbReference>
<evidence type="ECO:0000256" key="5">
    <source>
        <dbReference type="ARBA" id="ARBA00023163"/>
    </source>
</evidence>
<gene>
    <name evidence="8" type="ORF">LZC95_25800</name>
</gene>
<dbReference type="InterPro" id="IPR004111">
    <property type="entry name" value="Repressor_TetR_C"/>
</dbReference>
<reference evidence="8 9" key="1">
    <citation type="submission" date="2021-12" db="EMBL/GenBank/DDBJ databases">
        <title>Discovery of the Pendulisporaceae a myxobacterial family with distinct sporulation behavior and unique specialized metabolism.</title>
        <authorList>
            <person name="Garcia R."/>
            <person name="Popoff A."/>
            <person name="Bader C.D."/>
            <person name="Loehr J."/>
            <person name="Walesch S."/>
            <person name="Walt C."/>
            <person name="Boldt J."/>
            <person name="Bunk B."/>
            <person name="Haeckl F.J.F.P.J."/>
            <person name="Gunesch A.P."/>
            <person name="Birkelbach J."/>
            <person name="Nuebel U."/>
            <person name="Pietschmann T."/>
            <person name="Bach T."/>
            <person name="Mueller R."/>
        </authorList>
    </citation>
    <scope>NUCLEOTIDE SEQUENCE [LARGE SCALE GENOMIC DNA]</scope>
    <source>
        <strain evidence="8 9">MSr12523</strain>
    </source>
</reference>
<keyword evidence="3" id="KW-0805">Transcription regulation</keyword>
<evidence type="ECO:0000259" key="7">
    <source>
        <dbReference type="PROSITE" id="PS50977"/>
    </source>
</evidence>
<evidence type="ECO:0000313" key="8">
    <source>
        <dbReference type="EMBL" id="WXA89906.1"/>
    </source>
</evidence>
<dbReference type="Gene3D" id="1.10.357.10">
    <property type="entry name" value="Tetracycline Repressor, domain 2"/>
    <property type="match status" value="1"/>
</dbReference>
<dbReference type="InterPro" id="IPR003012">
    <property type="entry name" value="Tet_transcr_reg_TetR"/>
</dbReference>
<dbReference type="RefSeq" id="WP_394840520.1">
    <property type="nucleotide sequence ID" value="NZ_CP089982.1"/>
</dbReference>
<dbReference type="Proteomes" id="UP001379533">
    <property type="component" value="Chromosome"/>
</dbReference>
<dbReference type="SUPFAM" id="SSF46689">
    <property type="entry name" value="Homeodomain-like"/>
    <property type="match status" value="1"/>
</dbReference>
<dbReference type="SUPFAM" id="SSF48498">
    <property type="entry name" value="Tetracyclin repressor-like, C-terminal domain"/>
    <property type="match status" value="1"/>
</dbReference>
<dbReference type="PRINTS" id="PR00455">
    <property type="entry name" value="HTHTETR"/>
</dbReference>
<accession>A0ABZ2JU61</accession>
<dbReference type="PANTHER" id="PTHR30055:SF151">
    <property type="entry name" value="TRANSCRIPTIONAL REGULATORY PROTEIN"/>
    <property type="match status" value="1"/>
</dbReference>
<keyword evidence="9" id="KW-1185">Reference proteome</keyword>
<dbReference type="EMBL" id="CP089982">
    <property type="protein sequence ID" value="WXA89906.1"/>
    <property type="molecule type" value="Genomic_DNA"/>
</dbReference>
<evidence type="ECO:0000256" key="4">
    <source>
        <dbReference type="ARBA" id="ARBA00023125"/>
    </source>
</evidence>
<evidence type="ECO:0000256" key="1">
    <source>
        <dbReference type="ARBA" id="ARBA00002856"/>
    </source>
</evidence>
<name>A0ABZ2JU61_9BACT</name>
<proteinExistence type="predicted"/>
<dbReference type="Gene3D" id="1.10.10.60">
    <property type="entry name" value="Homeodomain-like"/>
    <property type="match status" value="1"/>
</dbReference>
<sequence length="223" mass="24032">MAKAPRGSERREDALSRERIVGAAIELLDDEGENGLTFRALATRLATGPGAIYWHITNKNELLVAATDAVVARTMGEVPDSATPHEAIRGIALGVFEAIDAHPWVGAQLSRAPWEAAMLQIFERIGRQVQALGVRGGAQFTSASALLSYILGVSIQNAANARLHEPPVNRADFLETVSARWKQLDAHEFPFIRNVVAAQLPEHDDRAEFLAGIDLILAGIAAS</sequence>
<dbReference type="PANTHER" id="PTHR30055">
    <property type="entry name" value="HTH-TYPE TRANSCRIPTIONAL REGULATOR RUTR"/>
    <property type="match status" value="1"/>
</dbReference>